<dbReference type="AlphaFoldDB" id="A0AA36GL26"/>
<dbReference type="GO" id="GO:0031124">
    <property type="term" value="P:mRNA 3'-end processing"/>
    <property type="evidence" value="ECO:0007669"/>
    <property type="project" value="TreeGrafter"/>
</dbReference>
<reference evidence="3" key="1">
    <citation type="submission" date="2023-07" db="EMBL/GenBank/DDBJ databases">
        <authorList>
            <consortium name="CYATHOMIX"/>
        </authorList>
    </citation>
    <scope>NUCLEOTIDE SEQUENCE</scope>
    <source>
        <strain evidence="3">N/A</strain>
    </source>
</reference>
<feature type="domain" description="CID" evidence="2">
    <location>
        <begin position="1"/>
        <end position="136"/>
    </location>
</feature>
<comment type="caution">
    <text evidence="3">The sequence shown here is derived from an EMBL/GenBank/DDBJ whole genome shotgun (WGS) entry which is preliminary data.</text>
</comment>
<organism evidence="3 4">
    <name type="scientific">Cylicocyclus nassatus</name>
    <name type="common">Nematode worm</name>
    <dbReference type="NCBI Taxonomy" id="53992"/>
    <lineage>
        <taxon>Eukaryota</taxon>
        <taxon>Metazoa</taxon>
        <taxon>Ecdysozoa</taxon>
        <taxon>Nematoda</taxon>
        <taxon>Chromadorea</taxon>
        <taxon>Rhabditida</taxon>
        <taxon>Rhabditina</taxon>
        <taxon>Rhabditomorpha</taxon>
        <taxon>Strongyloidea</taxon>
        <taxon>Strongylidae</taxon>
        <taxon>Cylicocyclus</taxon>
    </lineage>
</organism>
<feature type="region of interest" description="Disordered" evidence="1">
    <location>
        <begin position="320"/>
        <end position="349"/>
    </location>
</feature>
<accession>A0AA36GL26</accession>
<keyword evidence="4" id="KW-1185">Reference proteome</keyword>
<proteinExistence type="predicted"/>
<evidence type="ECO:0000313" key="3">
    <source>
        <dbReference type="EMBL" id="CAJ0594061.1"/>
    </source>
</evidence>
<dbReference type="SMART" id="SM00582">
    <property type="entry name" value="RPR"/>
    <property type="match status" value="1"/>
</dbReference>
<dbReference type="Gene3D" id="1.25.40.90">
    <property type="match status" value="1"/>
</dbReference>
<dbReference type="PANTHER" id="PTHR12460:SF39">
    <property type="entry name" value="CID DOMAIN-CONTAINING PROTEIN"/>
    <property type="match status" value="1"/>
</dbReference>
<protein>
    <recommendedName>
        <fullName evidence="2">CID domain-containing protein</fullName>
    </recommendedName>
</protein>
<dbReference type="PROSITE" id="PS51391">
    <property type="entry name" value="CID"/>
    <property type="match status" value="1"/>
</dbReference>
<name>A0AA36GL26_CYLNA</name>
<evidence type="ECO:0000259" key="2">
    <source>
        <dbReference type="PROSITE" id="PS51391"/>
    </source>
</evidence>
<dbReference type="SUPFAM" id="SSF48464">
    <property type="entry name" value="ENTH/VHS domain"/>
    <property type="match status" value="1"/>
</dbReference>
<dbReference type="InterPro" id="IPR006569">
    <property type="entry name" value="CID_dom"/>
</dbReference>
<dbReference type="Pfam" id="PF04818">
    <property type="entry name" value="CID"/>
    <property type="match status" value="1"/>
</dbReference>
<dbReference type="PANTHER" id="PTHR12460">
    <property type="entry name" value="CYCLIN-DEPENDENT KINASE INHIBITOR-RELATED PROTEIN"/>
    <property type="match status" value="1"/>
</dbReference>
<dbReference type="InterPro" id="IPR008942">
    <property type="entry name" value="ENTH_VHS"/>
</dbReference>
<feature type="region of interest" description="Disordered" evidence="1">
    <location>
        <begin position="396"/>
        <end position="436"/>
    </location>
</feature>
<dbReference type="GO" id="GO:0000993">
    <property type="term" value="F:RNA polymerase II complex binding"/>
    <property type="evidence" value="ECO:0007669"/>
    <property type="project" value="TreeGrafter"/>
</dbReference>
<dbReference type="Proteomes" id="UP001176961">
    <property type="component" value="Unassembled WGS sequence"/>
</dbReference>
<dbReference type="EMBL" id="CATQJL010000112">
    <property type="protein sequence ID" value="CAJ0594061.1"/>
    <property type="molecule type" value="Genomic_DNA"/>
</dbReference>
<gene>
    <name evidence="3" type="ORF">CYNAS_LOCUS6044</name>
</gene>
<evidence type="ECO:0000313" key="4">
    <source>
        <dbReference type="Proteomes" id="UP001176961"/>
    </source>
</evidence>
<feature type="region of interest" description="Disordered" evidence="1">
    <location>
        <begin position="493"/>
        <end position="559"/>
    </location>
</feature>
<sequence>MTGLTMDSAMRRFQDIHSMSQEAIETISLWVMHYKDKKSIDIIVEAWLESFKIAKKDEQRIALFYVMNDVVQRAKNKHMDVLIPAFQPAVLSAVTMGKGSPSVKQVMSRCIDIFGERQVFTEASVNVMKNMLQSEENGEGDESFAELDAEEVYRKIELFERGRLIVNRGMEVIRNGDFDCRALMKERMRDRTVAAQLVMETQQVLSQITSFRHSMEEQKRKMLQLIETLELAKRNFSHQLKDVTVVEDAYQKYFQGIQEVHADLLEMEKSGVYPAATPPRDAPSPTANDDIYATGVENALQNFRSTGARDNLESADMELDDDSAPIDVGGTSPLTGSLPPPPAPPVVLEAHPPGTGHQAHATSNGNAGVLPSTSTAPSFQLPQGFGTAQAAFAPLANMSVPPPNSSQPPPGYPPAVSQPPSNLVLPPSLTSQPPPNIQALLKSIPSLQTIQQATAAAAAAAAASTKTQNASPNFPPPMPQRFGDVDERMKPPVLQPASHAAGPTSNYHQVQQPPPAPLASASLAPAPLAPVPNYHQQQPIPRQPPYAEEGPSHIDYQKSGSADYEQYNGEEHFKAMRSRLIIGADRAVEIFIEEEVNTGENQTIFVGDVLEDLEEVDSIADEETIMAVVDIRVAVSKEDVDEGVGVEMIIRLCAEVSFRSLAGRILTILRSLIFVQLCSAI</sequence>
<evidence type="ECO:0000256" key="1">
    <source>
        <dbReference type="SAM" id="MobiDB-lite"/>
    </source>
</evidence>
<feature type="compositionally biased region" description="Pro residues" evidence="1">
    <location>
        <begin position="400"/>
        <end position="417"/>
    </location>
</feature>